<comment type="caution">
    <text evidence="1">The sequence shown here is derived from an EMBL/GenBank/DDBJ whole genome shotgun (WGS) entry which is preliminary data.</text>
</comment>
<dbReference type="EMBL" id="JBHTBD010000001">
    <property type="protein sequence ID" value="MFC7293292.1"/>
    <property type="molecule type" value="Genomic_DNA"/>
</dbReference>
<proteinExistence type="predicted"/>
<gene>
    <name evidence="1" type="ORF">ACFQQA_01010</name>
</gene>
<reference evidence="2" key="1">
    <citation type="journal article" date="2019" name="Int. J. Syst. Evol. Microbiol.">
        <title>The Global Catalogue of Microorganisms (GCM) 10K type strain sequencing project: providing services to taxonomists for standard genome sequencing and annotation.</title>
        <authorList>
            <consortium name="The Broad Institute Genomics Platform"/>
            <consortium name="The Broad Institute Genome Sequencing Center for Infectious Disease"/>
            <person name="Wu L."/>
            <person name="Ma J."/>
        </authorList>
    </citation>
    <scope>NUCLEOTIDE SEQUENCE [LARGE SCALE GENOMIC DNA]</scope>
    <source>
        <strain evidence="2">CCUG 60559</strain>
    </source>
</reference>
<sequence length="453" mass="49893">MQLNNNSNSSSKSRPVGRALAAATCALLGVQATGSLAKGQPGEWDVETALLVYSEADDRVQAAEPVISATRNFDGERKLNLKLVADTLTGASPSGATPSELPQTFTTPSGNGSYQIAPREAPLDDTFKDTRVAISTNWEAPINRDYAYSLGAYGSREYDYISTAVNGTLSRYLDNKNTTLTGGLSLGLDLVDPVGGAPVGLSRMPLSNNKSQADFDQEFAATRESDDSKTVIDALFGVTQVINRQMLMQFTYGLSYSSGYLTDPYKILSVIDDASGANYGGNLIGDDGNPVYLYEQRPDTRLKQSLYWQTKYMLGNGDIVDGSYRFMIDDWGITSHTLDLKYRWRLGKSYLEPHVRYYLQSEADFYKRYLTASEYNAGAPVMTEASADYRLGEMTGLTFGAKWGYRFDDDRELAVRAEYLTQTNDGDQGFGSLASQDLYPDTNAMWLQLSYSF</sequence>
<dbReference type="Proteomes" id="UP001596506">
    <property type="component" value="Unassembled WGS sequence"/>
</dbReference>
<name>A0ABW2IQU1_9GAMM</name>
<organism evidence="1 2">
    <name type="scientific">Marinobacter aromaticivorans</name>
    <dbReference type="NCBI Taxonomy" id="1494078"/>
    <lineage>
        <taxon>Bacteria</taxon>
        <taxon>Pseudomonadati</taxon>
        <taxon>Pseudomonadota</taxon>
        <taxon>Gammaproteobacteria</taxon>
        <taxon>Pseudomonadales</taxon>
        <taxon>Marinobacteraceae</taxon>
        <taxon>Marinobacter</taxon>
    </lineage>
</organism>
<evidence type="ECO:0000313" key="1">
    <source>
        <dbReference type="EMBL" id="MFC7293292.1"/>
    </source>
</evidence>
<dbReference type="InterPro" id="IPR021953">
    <property type="entry name" value="DUF3570"/>
</dbReference>
<dbReference type="RefSeq" id="WP_100688871.1">
    <property type="nucleotide sequence ID" value="NZ_JBHTBD010000001.1"/>
</dbReference>
<protein>
    <submittedName>
        <fullName evidence="1">DUF3570 domain-containing protein</fullName>
    </submittedName>
</protein>
<accession>A0ABW2IQU1</accession>
<keyword evidence="2" id="KW-1185">Reference proteome</keyword>
<evidence type="ECO:0000313" key="2">
    <source>
        <dbReference type="Proteomes" id="UP001596506"/>
    </source>
</evidence>
<dbReference type="Pfam" id="PF12094">
    <property type="entry name" value="DUF3570"/>
    <property type="match status" value="1"/>
</dbReference>